<reference evidence="1 2" key="2">
    <citation type="submission" date="2017-10" db="EMBL/GenBank/DDBJ databases">
        <authorList>
            <person name="Banno H."/>
            <person name="Chua N.-H."/>
        </authorList>
    </citation>
    <scope>NUCLEOTIDE SEQUENCE [LARGE SCALE GENOMIC DNA]</scope>
    <source>
        <strain evidence="1 2">JK623</strain>
    </source>
</reference>
<keyword evidence="2" id="KW-1185">Reference proteome</keyword>
<evidence type="ECO:0008006" key="3">
    <source>
        <dbReference type="Google" id="ProtNLM"/>
    </source>
</evidence>
<dbReference type="EMBL" id="PDYG01000079">
    <property type="protein sequence ID" value="PHU37094.1"/>
    <property type="molecule type" value="Genomic_DNA"/>
</dbReference>
<proteinExistence type="predicted"/>
<dbReference type="Pfam" id="PF17132">
    <property type="entry name" value="Glyco_hydro_106"/>
    <property type="match status" value="1"/>
</dbReference>
<dbReference type="SUPFAM" id="SSF49785">
    <property type="entry name" value="Galactose-binding domain-like"/>
    <property type="match status" value="1"/>
</dbReference>
<evidence type="ECO:0000313" key="1">
    <source>
        <dbReference type="EMBL" id="PHU37094.1"/>
    </source>
</evidence>
<evidence type="ECO:0000313" key="2">
    <source>
        <dbReference type="Proteomes" id="UP000224563"/>
    </source>
</evidence>
<organism evidence="1 2">
    <name type="scientific">Agathobacter ruminis</name>
    <dbReference type="NCBI Taxonomy" id="1712665"/>
    <lineage>
        <taxon>Bacteria</taxon>
        <taxon>Bacillati</taxon>
        <taxon>Bacillota</taxon>
        <taxon>Clostridia</taxon>
        <taxon>Lachnospirales</taxon>
        <taxon>Lachnospiraceae</taxon>
        <taxon>Agathobacter</taxon>
    </lineage>
</organism>
<dbReference type="PANTHER" id="PTHR36848:SF2">
    <property type="entry name" value="SECRETED PROTEIN"/>
    <property type="match status" value="1"/>
</dbReference>
<name>A0A2G3E1G8_9FIRM</name>
<gene>
    <name evidence="1" type="ORF">CSX02_09735</name>
</gene>
<dbReference type="AlphaFoldDB" id="A0A2G3E1G8"/>
<dbReference type="RefSeq" id="WP_099386552.1">
    <property type="nucleotide sequence ID" value="NZ_JANSWH010000069.1"/>
</dbReference>
<reference evidence="1 2" key="1">
    <citation type="submission" date="2017-10" db="EMBL/GenBank/DDBJ databases">
        <title>Resolving the taxonomy of Roseburia spp., Eubacterium rectale and Agathobacter spp. through phylogenomic analysis.</title>
        <authorList>
            <person name="Sheridan P.O."/>
            <person name="Walker A.W."/>
            <person name="Duncan S.H."/>
            <person name="Scott K.P."/>
            <person name="Toole P.W.O."/>
            <person name="Luis P."/>
            <person name="Flint H.J."/>
        </authorList>
    </citation>
    <scope>NUCLEOTIDE SEQUENCE [LARGE SCALE GENOMIC DNA]</scope>
    <source>
        <strain evidence="1 2">JK623</strain>
    </source>
</reference>
<accession>A0A2G3E1G8</accession>
<sequence>MKITDNLQQAEGNYILPFFWQHGESEEVLRKYMQVIYDSNIREVCLEARPHPDFAGAQWFRDFDIILDEAKKLGMKLWILDDAHFPSGQAAGHMDQEPEHLQKTYLNYHAIDLTGPTSQIQVDIEPMTHYYPNPFQGGTHPFIQPDLREYKDPEKLIAVVAGRLDGKVGDIYHVDELVDLTDRVENGILTWDVPDGPYRLWVIYETHKGGGRCAVNFLSKESCALQIKHCYEPHYQRYKEEFGKTILGFFSDEPEVGNTASYSADAAHIGNPTMPIPWSEEMPELMRQRFGEDYAHRLVALWNTVGTEEETADVRVGYMDIVSRLCQKNFGEQLGEYCRERGLKYIGHIVEDCDASPNLGSSLGHYFRALWGQDWAGVDNIGGQVTIGGANVSHCNLTGMDADGEFYHHELAKLGTSLADIDPKKKGNTMCETFGAYGWSEGTRLMKYQADHLLVRGINHFVPHAFDPKEFPDFDCPPHFYAHGRNPLYKPFGTLMKYINRVSHLISGGFHHVDVAILYHAEAEWSGMEYLEMGRVARYLDDAQIDFDFIPADVFADPQSFDSFYDDEGLHINGHVFTALIVPGMAYVTDATRAFLQKAKETDFLVLFANRVPNGMEDGYVATDCEKLVHKLQLAGLTDAVIAPECSQIQIYHYSQEQEDYYLISNESSGKIYTGKVILPIEVPGHVFAYDAFENRLSIPDGTKTACNYELPVTIAPFEMMILVIPASQEQDEILAKEAREKIRFDAKIADVTGEWTVSYCSNENYPIFTDAMKMQELCNLNLLKKDWSGIARYENTVALERADMPLQLRIPEAYESVEVWINHSYAGERICPPYHFDLTGLAVPGKNEIRIECRTTLERMVHGITHGMGPFGPEFGAVYPSGLIGTISVWKK</sequence>
<dbReference type="PANTHER" id="PTHR36848">
    <property type="entry name" value="DNA-BINDING PROTEIN (PUTATIVE SECRETED PROTEIN)-RELATED"/>
    <property type="match status" value="1"/>
</dbReference>
<dbReference type="Gene3D" id="2.60.120.260">
    <property type="entry name" value="Galactose-binding domain-like"/>
    <property type="match status" value="1"/>
</dbReference>
<protein>
    <recommendedName>
        <fullName evidence="3">Glycoside hydrolase family 2</fullName>
    </recommendedName>
</protein>
<dbReference type="InterPro" id="IPR008979">
    <property type="entry name" value="Galactose-bd-like_sf"/>
</dbReference>
<comment type="caution">
    <text evidence="1">The sequence shown here is derived from an EMBL/GenBank/DDBJ whole genome shotgun (WGS) entry which is preliminary data.</text>
</comment>
<dbReference type="Proteomes" id="UP000224563">
    <property type="component" value="Unassembled WGS sequence"/>
</dbReference>
<dbReference type="CDD" id="cd03143">
    <property type="entry name" value="A4_beta-galactosidase_middle_domain"/>
    <property type="match status" value="1"/>
</dbReference>
<dbReference type="InterPro" id="IPR053161">
    <property type="entry name" value="Ulvan_degrading_GH"/>
</dbReference>